<gene>
    <name evidence="2" type="ORF">I8748_15785</name>
</gene>
<feature type="domain" description="Knr4/Smi1-like" evidence="1">
    <location>
        <begin position="48"/>
        <end position="158"/>
    </location>
</feature>
<protein>
    <submittedName>
        <fullName evidence="2">SMI1/KNR4 family protein</fullName>
    </submittedName>
</protein>
<evidence type="ECO:0000313" key="2">
    <source>
        <dbReference type="EMBL" id="MBH8563634.1"/>
    </source>
</evidence>
<dbReference type="InterPro" id="IPR037883">
    <property type="entry name" value="Knr4/Smi1-like_sf"/>
</dbReference>
<organism evidence="2 3">
    <name type="scientific">Amazonocrinis nigriterrae CENA67</name>
    <dbReference type="NCBI Taxonomy" id="2794033"/>
    <lineage>
        <taxon>Bacteria</taxon>
        <taxon>Bacillati</taxon>
        <taxon>Cyanobacteriota</taxon>
        <taxon>Cyanophyceae</taxon>
        <taxon>Nostocales</taxon>
        <taxon>Nostocaceae</taxon>
        <taxon>Amazonocrinis</taxon>
        <taxon>Amazonocrinis nigriterrae</taxon>
    </lineage>
</organism>
<dbReference type="Proteomes" id="UP000632766">
    <property type="component" value="Unassembled WGS sequence"/>
</dbReference>
<evidence type="ECO:0000259" key="1">
    <source>
        <dbReference type="Pfam" id="PF09346"/>
    </source>
</evidence>
<sequence length="167" mass="19921">MSNLTSVLERILDLIEEYEYEGYNFLPTNSPYYQEQSDFLQPGLRALETEVQLILKALPFHLPQELLELYSWANGTHKWGCYAFIGDEVFYSLQEASQTYHRIYSNAVKEAKRYKLDTSESWWKRHWFPIFIRDDQDYFTLGGNEPTKKAPIFLYDYRDGVNAYNKR</sequence>
<dbReference type="RefSeq" id="WP_198125511.1">
    <property type="nucleotide sequence ID" value="NZ_JAECZC010000028.1"/>
</dbReference>
<dbReference type="Pfam" id="PF09346">
    <property type="entry name" value="SMI1_KNR4"/>
    <property type="match status" value="1"/>
</dbReference>
<name>A0A8J7HW02_9NOST</name>
<dbReference type="AlphaFoldDB" id="A0A8J7HW02"/>
<dbReference type="SUPFAM" id="SSF160631">
    <property type="entry name" value="SMI1/KNR4-like"/>
    <property type="match status" value="1"/>
</dbReference>
<dbReference type="EMBL" id="JAECZC010000028">
    <property type="protein sequence ID" value="MBH8563634.1"/>
    <property type="molecule type" value="Genomic_DNA"/>
</dbReference>
<evidence type="ECO:0000313" key="3">
    <source>
        <dbReference type="Proteomes" id="UP000632766"/>
    </source>
</evidence>
<dbReference type="InterPro" id="IPR018958">
    <property type="entry name" value="Knr4/Smi1-like_dom"/>
</dbReference>
<accession>A0A8J7HW02</accession>
<keyword evidence="3" id="KW-1185">Reference proteome</keyword>
<reference evidence="2 3" key="1">
    <citation type="journal article" date="2021" name="Int. J. Syst. Evol. Microbiol.">
        <title>Amazonocrinis nigriterrae gen. nov., sp. nov., Atlanticothrix silvestris gen. nov., sp. nov. and Dendronalium phyllosphericum gen. nov., sp. nov., nostocacean cyanobacteria from Brazilian environments.</title>
        <authorList>
            <person name="Alvarenga D.O."/>
            <person name="Andreote A.P.D."/>
            <person name="Branco L.H.Z."/>
            <person name="Delbaje E."/>
            <person name="Cruz R.B."/>
            <person name="Varani A.M."/>
            <person name="Fiore M.F."/>
        </authorList>
    </citation>
    <scope>NUCLEOTIDE SEQUENCE [LARGE SCALE GENOMIC DNA]</scope>
    <source>
        <strain evidence="2 3">CENA67</strain>
    </source>
</reference>
<comment type="caution">
    <text evidence="2">The sequence shown here is derived from an EMBL/GenBank/DDBJ whole genome shotgun (WGS) entry which is preliminary data.</text>
</comment>
<proteinExistence type="predicted"/>